<dbReference type="InterPro" id="IPR011356">
    <property type="entry name" value="Leucine_aapep/pepB"/>
</dbReference>
<keyword evidence="7" id="KW-0464">Manganese</keyword>
<keyword evidence="7" id="KW-0963">Cytoplasm</keyword>
<evidence type="ECO:0000313" key="10">
    <source>
        <dbReference type="Proteomes" id="UP000177025"/>
    </source>
</evidence>
<dbReference type="InterPro" id="IPR043472">
    <property type="entry name" value="Macro_dom-like"/>
</dbReference>
<comment type="caution">
    <text evidence="9">The sequence shown here is derived from an EMBL/GenBank/DDBJ whole genome shotgun (WGS) entry which is preliminary data.</text>
</comment>
<accession>A0A1F4U935</accession>
<reference evidence="9 10" key="1">
    <citation type="journal article" date="2016" name="Nat. Commun.">
        <title>Thousands of microbial genomes shed light on interconnected biogeochemical processes in an aquifer system.</title>
        <authorList>
            <person name="Anantharaman K."/>
            <person name="Brown C.T."/>
            <person name="Hug L.A."/>
            <person name="Sharon I."/>
            <person name="Castelle C.J."/>
            <person name="Probst A.J."/>
            <person name="Thomas B.C."/>
            <person name="Singh A."/>
            <person name="Wilkins M.J."/>
            <person name="Karaoz U."/>
            <person name="Brodie E.L."/>
            <person name="Williams K.H."/>
            <person name="Hubbard S.S."/>
            <person name="Banfield J.F."/>
        </authorList>
    </citation>
    <scope>NUCLEOTIDE SEQUENCE [LARGE SCALE GENOMIC DNA]</scope>
</reference>
<evidence type="ECO:0000256" key="4">
    <source>
        <dbReference type="ARBA" id="ARBA00022438"/>
    </source>
</evidence>
<comment type="catalytic activity">
    <reaction evidence="1 7">
        <text>Release of an N-terminal amino acid, Xaa-|-Yaa-, in which Xaa is preferably Leu, but may be other amino acids including Pro although not Arg or Lys, and Yaa may be Pro. Amino acid amides and methyl esters are also readily hydrolyzed, but rates on arylamides are exceedingly low.</text>
        <dbReference type="EC" id="3.4.11.1"/>
    </reaction>
</comment>
<dbReference type="NCBIfam" id="NF002073">
    <property type="entry name" value="PRK00913.1-2"/>
    <property type="match status" value="1"/>
</dbReference>
<name>A0A1F4U935_UNCW3</name>
<keyword evidence="4 7" id="KW-0031">Aminopeptidase</keyword>
<comment type="similarity">
    <text evidence="3 7">Belongs to the peptidase M17 family.</text>
</comment>
<proteinExistence type="inferred from homology"/>
<dbReference type="SUPFAM" id="SSF53187">
    <property type="entry name" value="Zn-dependent exopeptidases"/>
    <property type="match status" value="1"/>
</dbReference>
<keyword evidence="7" id="KW-0479">Metal-binding</keyword>
<comment type="catalytic activity">
    <reaction evidence="2 7">
        <text>Release of an N-terminal amino acid, preferentially leucine, but not glutamic or aspartic acids.</text>
        <dbReference type="EC" id="3.4.11.10"/>
    </reaction>
</comment>
<comment type="subcellular location">
    <subcellularLocation>
        <location evidence="7">Cytoplasm</location>
    </subcellularLocation>
</comment>
<organism evidence="9 10">
    <name type="scientific">candidate division WOR-3 bacterium RBG_13_43_14</name>
    <dbReference type="NCBI Taxonomy" id="1802590"/>
    <lineage>
        <taxon>Bacteria</taxon>
        <taxon>Bacteria division WOR-3</taxon>
    </lineage>
</organism>
<dbReference type="EC" id="3.4.11.1" evidence="7"/>
<comment type="function">
    <text evidence="7">Presumably involved in the processing and regular turnover of intracellular proteins. Catalyzes the removal of unsubstituted N-terminal amino acids from various peptides.</text>
</comment>
<dbReference type="HAMAP" id="MF_00181">
    <property type="entry name" value="Cytosol_peptidase_M17"/>
    <property type="match status" value="1"/>
</dbReference>
<dbReference type="CDD" id="cd00433">
    <property type="entry name" value="Peptidase_M17"/>
    <property type="match status" value="1"/>
</dbReference>
<sequence length="499" mass="53104">MKIGYKTQSIIDFNGDLIIVNLFEKVKVAGGATGTVDKFLKGMISKLISNGELTGKLGEYSLIHNPISSCPAKILIIGLGPKEKFGLDEIRKAAGTAARVAERSAAKKVGSIVHGAGIGGIEPAMAVQALIEGTILALYEFTQYKIGKDKKIKEFFILESDPKKEKILKKGLETGIILGRCQNIARDLVNEPANNLTPLILEKRVRTLLKSMKLEDKVKIKVMGKNQMAKAKMGALLSVAQGSNNDPAFITLRYQGSQKHLVGLIGKTVTFDSGGISLKSSEGMGAMKGDMAGGAAVLGTTLALALLDSPVNLLAIIPAVENLPSGTASRPGDIVRAMNGKSIEIISTDAEGRMTIADAICFAEQSGAKTIIDISTLTGASVIALGDVTAALMSNSDDLIEKTKKLGEKCGEHYWPLPLFPEYNDQIKSEIADLKNAGGRKAGAITAGAFLQHFVNKAKWLHIDIAGKESRDSDSLYLSKGATGFGVRTLFHLINDLRT</sequence>
<dbReference type="InterPro" id="IPR000819">
    <property type="entry name" value="Peptidase_M17_C"/>
</dbReference>
<evidence type="ECO:0000256" key="2">
    <source>
        <dbReference type="ARBA" id="ARBA00000967"/>
    </source>
</evidence>
<keyword evidence="5 7" id="KW-0645">Protease</keyword>
<keyword evidence="6 7" id="KW-0378">Hydrolase</keyword>
<evidence type="ECO:0000256" key="5">
    <source>
        <dbReference type="ARBA" id="ARBA00022670"/>
    </source>
</evidence>
<feature type="active site" evidence="7">
    <location>
        <position position="279"/>
    </location>
</feature>
<feature type="binding site" evidence="7">
    <location>
        <position position="267"/>
    </location>
    <ligand>
        <name>Mn(2+)</name>
        <dbReference type="ChEBI" id="CHEBI:29035"/>
        <label>2</label>
    </ligand>
</feature>
<feature type="active site" evidence="7">
    <location>
        <position position="353"/>
    </location>
</feature>
<evidence type="ECO:0000256" key="7">
    <source>
        <dbReference type="HAMAP-Rule" id="MF_00181"/>
    </source>
</evidence>
<dbReference type="PANTHER" id="PTHR11963:SF23">
    <property type="entry name" value="CYTOSOL AMINOPEPTIDASE"/>
    <property type="match status" value="1"/>
</dbReference>
<evidence type="ECO:0000313" key="9">
    <source>
        <dbReference type="EMBL" id="OGC41445.1"/>
    </source>
</evidence>
<dbReference type="EMBL" id="MEUM01000106">
    <property type="protein sequence ID" value="OGC41445.1"/>
    <property type="molecule type" value="Genomic_DNA"/>
</dbReference>
<feature type="binding site" evidence="7">
    <location>
        <position position="272"/>
    </location>
    <ligand>
        <name>Mn(2+)</name>
        <dbReference type="ChEBI" id="CHEBI:29035"/>
        <label>2</label>
    </ligand>
</feature>
<gene>
    <name evidence="7" type="primary">pepA</name>
    <name evidence="9" type="ORF">A2Y85_05835</name>
</gene>
<dbReference type="InterPro" id="IPR008283">
    <property type="entry name" value="Peptidase_M17_N"/>
</dbReference>
<dbReference type="SUPFAM" id="SSF52949">
    <property type="entry name" value="Macro domain-like"/>
    <property type="match status" value="1"/>
</dbReference>
<dbReference type="NCBIfam" id="NF002074">
    <property type="entry name" value="PRK00913.1-4"/>
    <property type="match status" value="1"/>
</dbReference>
<dbReference type="AlphaFoldDB" id="A0A1F4U935"/>
<dbReference type="GO" id="GO:0070006">
    <property type="term" value="F:metalloaminopeptidase activity"/>
    <property type="evidence" value="ECO:0007669"/>
    <property type="project" value="InterPro"/>
</dbReference>
<comment type="cofactor">
    <cofactor evidence="7">
        <name>Mn(2+)</name>
        <dbReference type="ChEBI" id="CHEBI:29035"/>
    </cofactor>
    <text evidence="7">Binds 2 manganese ions per subunit.</text>
</comment>
<feature type="domain" description="Cytosol aminopeptidase" evidence="8">
    <location>
        <begin position="347"/>
        <end position="354"/>
    </location>
</feature>
<dbReference type="Gene3D" id="3.40.630.10">
    <property type="entry name" value="Zn peptidases"/>
    <property type="match status" value="1"/>
</dbReference>
<feature type="binding site" evidence="7">
    <location>
        <position position="272"/>
    </location>
    <ligand>
        <name>Mn(2+)</name>
        <dbReference type="ChEBI" id="CHEBI:29035"/>
        <label>1</label>
    </ligand>
</feature>
<dbReference type="Gene3D" id="3.40.220.10">
    <property type="entry name" value="Leucine Aminopeptidase, subunit E, domain 1"/>
    <property type="match status" value="1"/>
</dbReference>
<evidence type="ECO:0000256" key="3">
    <source>
        <dbReference type="ARBA" id="ARBA00009528"/>
    </source>
</evidence>
<dbReference type="Pfam" id="PF00883">
    <property type="entry name" value="Peptidase_M17"/>
    <property type="match status" value="1"/>
</dbReference>
<feature type="binding site" evidence="7">
    <location>
        <position position="351"/>
    </location>
    <ligand>
        <name>Mn(2+)</name>
        <dbReference type="ChEBI" id="CHEBI:29035"/>
        <label>2</label>
    </ligand>
</feature>
<dbReference type="EC" id="3.4.11.10" evidence="7"/>
<feature type="binding site" evidence="7">
    <location>
        <position position="351"/>
    </location>
    <ligand>
        <name>Mn(2+)</name>
        <dbReference type="ChEBI" id="CHEBI:29035"/>
        <label>1</label>
    </ligand>
</feature>
<protein>
    <recommendedName>
        <fullName evidence="7">Probable cytosol aminopeptidase</fullName>
        <ecNumber evidence="7">3.4.11.1</ecNumber>
    </recommendedName>
    <alternativeName>
        <fullName evidence="7">Leucine aminopeptidase</fullName>
        <shortName evidence="7">LAP</shortName>
        <ecNumber evidence="7">3.4.11.10</ecNumber>
    </alternativeName>
    <alternativeName>
        <fullName evidence="7">Leucyl aminopeptidase</fullName>
    </alternativeName>
</protein>
<evidence type="ECO:0000256" key="6">
    <source>
        <dbReference type="ARBA" id="ARBA00022801"/>
    </source>
</evidence>
<dbReference type="Proteomes" id="UP000177025">
    <property type="component" value="Unassembled WGS sequence"/>
</dbReference>
<dbReference type="PANTHER" id="PTHR11963">
    <property type="entry name" value="LEUCINE AMINOPEPTIDASE-RELATED"/>
    <property type="match status" value="1"/>
</dbReference>
<feature type="binding site" evidence="7">
    <location>
        <position position="349"/>
    </location>
    <ligand>
        <name>Mn(2+)</name>
        <dbReference type="ChEBI" id="CHEBI:29035"/>
        <label>1</label>
    </ligand>
</feature>
<evidence type="ECO:0000259" key="8">
    <source>
        <dbReference type="PROSITE" id="PS00631"/>
    </source>
</evidence>
<dbReference type="GO" id="GO:0005737">
    <property type="term" value="C:cytoplasm"/>
    <property type="evidence" value="ECO:0007669"/>
    <property type="project" value="UniProtKB-SubCell"/>
</dbReference>
<dbReference type="GO" id="GO:0030145">
    <property type="term" value="F:manganese ion binding"/>
    <property type="evidence" value="ECO:0007669"/>
    <property type="project" value="UniProtKB-UniRule"/>
</dbReference>
<dbReference type="PRINTS" id="PR00481">
    <property type="entry name" value="LAMNOPPTDASE"/>
</dbReference>
<dbReference type="Pfam" id="PF02789">
    <property type="entry name" value="Peptidase_M17_N"/>
    <property type="match status" value="1"/>
</dbReference>
<dbReference type="PROSITE" id="PS00631">
    <property type="entry name" value="CYTOSOL_AP"/>
    <property type="match status" value="1"/>
</dbReference>
<dbReference type="InterPro" id="IPR023042">
    <property type="entry name" value="Peptidase_M17_leu_NH2_pept"/>
</dbReference>
<feature type="binding site" evidence="7">
    <location>
        <position position="290"/>
    </location>
    <ligand>
        <name>Mn(2+)</name>
        <dbReference type="ChEBI" id="CHEBI:29035"/>
        <label>2</label>
    </ligand>
</feature>
<evidence type="ECO:0000256" key="1">
    <source>
        <dbReference type="ARBA" id="ARBA00000135"/>
    </source>
</evidence>
<dbReference type="GO" id="GO:0006508">
    <property type="term" value="P:proteolysis"/>
    <property type="evidence" value="ECO:0007669"/>
    <property type="project" value="UniProtKB-KW"/>
</dbReference>